<dbReference type="AlphaFoldDB" id="A0A177IDN1"/>
<evidence type="ECO:0000256" key="1">
    <source>
        <dbReference type="SAM" id="Phobius"/>
    </source>
</evidence>
<evidence type="ECO:0000313" key="2">
    <source>
        <dbReference type="EMBL" id="OAH26746.1"/>
    </source>
</evidence>
<keyword evidence="1" id="KW-1133">Transmembrane helix</keyword>
<dbReference type="InterPro" id="IPR021202">
    <property type="entry name" value="Rv3654c-like"/>
</dbReference>
<proteinExistence type="predicted"/>
<name>A0A177IDN1_9CORY</name>
<keyword evidence="1" id="KW-0812">Transmembrane</keyword>
<gene>
    <name evidence="2" type="ORF">AYJ05_04185</name>
</gene>
<accession>A0A177IDN1</accession>
<protein>
    <submittedName>
        <fullName evidence="2">TadE-like protein</fullName>
    </submittedName>
</protein>
<evidence type="ECO:0000313" key="3">
    <source>
        <dbReference type="Proteomes" id="UP000076947"/>
    </source>
</evidence>
<dbReference type="Proteomes" id="UP000076947">
    <property type="component" value="Unassembled WGS sequence"/>
</dbReference>
<dbReference type="STRING" id="1705.CA21670_00915"/>
<dbReference type="NCBIfam" id="TIGR03816">
    <property type="entry name" value="tadE_like_DECH"/>
    <property type="match status" value="1"/>
</dbReference>
<comment type="caution">
    <text evidence="2">The sequence shown here is derived from an EMBL/GenBank/DDBJ whole genome shotgun (WGS) entry which is preliminary data.</text>
</comment>
<reference evidence="3" key="1">
    <citation type="submission" date="2016-02" db="EMBL/GenBank/DDBJ databases">
        <authorList>
            <person name="Kaur G."/>
            <person name="Nair G.R."/>
            <person name="Mayilraj S."/>
        </authorList>
    </citation>
    <scope>NUCLEOTIDE SEQUENCE [LARGE SCALE GENOMIC DNA]</scope>
    <source>
        <strain evidence="3">GA-15</strain>
    </source>
</reference>
<keyword evidence="3" id="KW-1185">Reference proteome</keyword>
<dbReference type="EMBL" id="LSTQ01000023">
    <property type="protein sequence ID" value="OAH26746.1"/>
    <property type="molecule type" value="Genomic_DNA"/>
</dbReference>
<feature type="transmembrane region" description="Helical" evidence="1">
    <location>
        <begin position="12"/>
        <end position="35"/>
    </location>
</feature>
<dbReference type="OrthoDB" id="9963455at2"/>
<organism evidence="2 3">
    <name type="scientific">Corynebacterium stationis</name>
    <dbReference type="NCBI Taxonomy" id="1705"/>
    <lineage>
        <taxon>Bacteria</taxon>
        <taxon>Bacillati</taxon>
        <taxon>Actinomycetota</taxon>
        <taxon>Actinomycetes</taxon>
        <taxon>Mycobacteriales</taxon>
        <taxon>Corynebacteriaceae</taxon>
        <taxon>Corynebacterium</taxon>
    </lineage>
</organism>
<keyword evidence="1" id="KW-0472">Membrane</keyword>
<sequence length="108" mass="10937">MVRKKLIDDSGYATIASSGIIIAVVVLLAAVAVIISRVVAFHQAQVAADMAAISGAYSLARGEDGCVEAARIALANAADLEQCTAQGADIQVAITVRGQTTQAKAGPI</sequence>